<comment type="caution">
    <text evidence="2">The sequence shown here is derived from an EMBL/GenBank/DDBJ whole genome shotgun (WGS) entry which is preliminary data.</text>
</comment>
<keyword evidence="2" id="KW-0238">DNA-binding</keyword>
<keyword evidence="3" id="KW-1185">Reference proteome</keyword>
<protein>
    <submittedName>
        <fullName evidence="2">DNA-binding transcriptional ArsR family regulator</fullName>
    </submittedName>
</protein>
<dbReference type="Proteomes" id="UP000295680">
    <property type="component" value="Unassembled WGS sequence"/>
</dbReference>
<dbReference type="SUPFAM" id="SSF46785">
    <property type="entry name" value="Winged helix' DNA-binding domain"/>
    <property type="match status" value="1"/>
</dbReference>
<dbReference type="AlphaFoldDB" id="A0A4R2JXS7"/>
<evidence type="ECO:0000313" key="3">
    <source>
        <dbReference type="Proteomes" id="UP000295680"/>
    </source>
</evidence>
<reference evidence="2 3" key="1">
    <citation type="submission" date="2019-03" db="EMBL/GenBank/DDBJ databases">
        <title>Genomic Encyclopedia of Type Strains, Phase IV (KMG-IV): sequencing the most valuable type-strain genomes for metagenomic binning, comparative biology and taxonomic classification.</title>
        <authorList>
            <person name="Goeker M."/>
        </authorList>
    </citation>
    <scope>NUCLEOTIDE SEQUENCE [LARGE SCALE GENOMIC DNA]</scope>
    <source>
        <strain evidence="2 3">DSM 45934</strain>
    </source>
</reference>
<dbReference type="InterPro" id="IPR011991">
    <property type="entry name" value="ArsR-like_HTH"/>
</dbReference>
<dbReference type="InterPro" id="IPR036388">
    <property type="entry name" value="WH-like_DNA-bd_sf"/>
</dbReference>
<dbReference type="SMART" id="SM00418">
    <property type="entry name" value="HTH_ARSR"/>
    <property type="match status" value="1"/>
</dbReference>
<evidence type="ECO:0000259" key="1">
    <source>
        <dbReference type="PROSITE" id="PS50987"/>
    </source>
</evidence>
<dbReference type="InterPro" id="IPR036390">
    <property type="entry name" value="WH_DNA-bd_sf"/>
</dbReference>
<dbReference type="GO" id="GO:0003677">
    <property type="term" value="F:DNA binding"/>
    <property type="evidence" value="ECO:0007669"/>
    <property type="project" value="UniProtKB-KW"/>
</dbReference>
<dbReference type="PANTHER" id="PTHR39168:SF1">
    <property type="entry name" value="TRANSCRIPTIONAL REGULATORY PROTEIN"/>
    <property type="match status" value="1"/>
</dbReference>
<name>A0A4R2JXS7_9PSEU</name>
<dbReference type="GO" id="GO:0010288">
    <property type="term" value="P:response to lead ion"/>
    <property type="evidence" value="ECO:0007669"/>
    <property type="project" value="TreeGrafter"/>
</dbReference>
<dbReference type="GO" id="GO:0046686">
    <property type="term" value="P:response to cadmium ion"/>
    <property type="evidence" value="ECO:0007669"/>
    <property type="project" value="TreeGrafter"/>
</dbReference>
<dbReference type="GO" id="GO:0003700">
    <property type="term" value="F:DNA-binding transcription factor activity"/>
    <property type="evidence" value="ECO:0007669"/>
    <property type="project" value="InterPro"/>
</dbReference>
<dbReference type="EMBL" id="SLWS01000002">
    <property type="protein sequence ID" value="TCO62009.1"/>
    <property type="molecule type" value="Genomic_DNA"/>
</dbReference>
<evidence type="ECO:0000313" key="2">
    <source>
        <dbReference type="EMBL" id="TCO62009.1"/>
    </source>
</evidence>
<organism evidence="2 3">
    <name type="scientific">Actinocrispum wychmicini</name>
    <dbReference type="NCBI Taxonomy" id="1213861"/>
    <lineage>
        <taxon>Bacteria</taxon>
        <taxon>Bacillati</taxon>
        <taxon>Actinomycetota</taxon>
        <taxon>Actinomycetes</taxon>
        <taxon>Pseudonocardiales</taxon>
        <taxon>Pseudonocardiaceae</taxon>
        <taxon>Actinocrispum</taxon>
    </lineage>
</organism>
<dbReference type="PRINTS" id="PR00778">
    <property type="entry name" value="HTHARSR"/>
</dbReference>
<dbReference type="PROSITE" id="PS50987">
    <property type="entry name" value="HTH_ARSR_2"/>
    <property type="match status" value="1"/>
</dbReference>
<sequence length="255" mass="27951">MTMTGVRTEPVLGDVEIAEIGTLLADRSRCRVLMALIDGRALAASVLADEAGVARSTASSHLAKLTEAGFLRVETHGRHRYYRLAGPEVGELLEKLTQIAPARPVRSLRDGNRGAQLRAARTCYDHMAGRLGVGIMAHFVECRYLVGGDGEFHPESAPHDKIIGYGRDVAYELSPAGRDFIDEVGITIPDNGRSLIRYCVDWSEQRHHMAGRLGRAILDHFLANAWIARRPVGRSVQVTANGSRALADIFDISWN</sequence>
<gene>
    <name evidence="2" type="ORF">EV192_102146</name>
</gene>
<dbReference type="CDD" id="cd00090">
    <property type="entry name" value="HTH_ARSR"/>
    <property type="match status" value="1"/>
</dbReference>
<feature type="domain" description="HTH arsR-type" evidence="1">
    <location>
        <begin position="9"/>
        <end position="104"/>
    </location>
</feature>
<dbReference type="InterPro" id="IPR052543">
    <property type="entry name" value="HTH_Metal-responsive_Reg"/>
</dbReference>
<accession>A0A4R2JXS7</accession>
<dbReference type="GO" id="GO:0097063">
    <property type="term" value="F:cadmium ion sensor activity"/>
    <property type="evidence" value="ECO:0007669"/>
    <property type="project" value="TreeGrafter"/>
</dbReference>
<dbReference type="Gene3D" id="1.10.10.10">
    <property type="entry name" value="Winged helix-like DNA-binding domain superfamily/Winged helix DNA-binding domain"/>
    <property type="match status" value="1"/>
</dbReference>
<dbReference type="NCBIfam" id="NF033788">
    <property type="entry name" value="HTH_metalloreg"/>
    <property type="match status" value="1"/>
</dbReference>
<dbReference type="PANTHER" id="PTHR39168">
    <property type="entry name" value="TRANSCRIPTIONAL REGULATOR-RELATED"/>
    <property type="match status" value="1"/>
</dbReference>
<dbReference type="GO" id="GO:0032791">
    <property type="term" value="F:lead ion binding"/>
    <property type="evidence" value="ECO:0007669"/>
    <property type="project" value="TreeGrafter"/>
</dbReference>
<proteinExistence type="predicted"/>
<dbReference type="InterPro" id="IPR001845">
    <property type="entry name" value="HTH_ArsR_DNA-bd_dom"/>
</dbReference>
<dbReference type="Pfam" id="PF12840">
    <property type="entry name" value="HTH_20"/>
    <property type="match status" value="1"/>
</dbReference>